<organism evidence="3 4">
    <name type="scientific">Desulfobotulus mexicanus</name>
    <dbReference type="NCBI Taxonomy" id="2586642"/>
    <lineage>
        <taxon>Bacteria</taxon>
        <taxon>Pseudomonadati</taxon>
        <taxon>Thermodesulfobacteriota</taxon>
        <taxon>Desulfobacteria</taxon>
        <taxon>Desulfobacterales</taxon>
        <taxon>Desulfobacteraceae</taxon>
        <taxon>Desulfobotulus</taxon>
    </lineage>
</organism>
<dbReference type="OrthoDB" id="5338718at2"/>
<evidence type="ECO:0000256" key="1">
    <source>
        <dbReference type="ARBA" id="ARBA00022801"/>
    </source>
</evidence>
<dbReference type="AlphaFoldDB" id="A0A5S5MDP1"/>
<dbReference type="InterPro" id="IPR029058">
    <property type="entry name" value="AB_hydrolase_fold"/>
</dbReference>
<dbReference type="PANTHER" id="PTHR43798">
    <property type="entry name" value="MONOACYLGLYCEROL LIPASE"/>
    <property type="match status" value="1"/>
</dbReference>
<dbReference type="RefSeq" id="WP_139450217.1">
    <property type="nucleotide sequence ID" value="NZ_VDMB01000020.1"/>
</dbReference>
<dbReference type="SUPFAM" id="SSF53474">
    <property type="entry name" value="alpha/beta-Hydrolases"/>
    <property type="match status" value="1"/>
</dbReference>
<keyword evidence="4" id="KW-1185">Reference proteome</keyword>
<dbReference type="GO" id="GO:0016787">
    <property type="term" value="F:hydrolase activity"/>
    <property type="evidence" value="ECO:0007669"/>
    <property type="project" value="UniProtKB-KW"/>
</dbReference>
<dbReference type="PANTHER" id="PTHR43798:SF31">
    <property type="entry name" value="AB HYDROLASE SUPERFAMILY PROTEIN YCLE"/>
    <property type="match status" value="1"/>
</dbReference>
<dbReference type="Gene3D" id="3.40.50.1820">
    <property type="entry name" value="alpha/beta hydrolase"/>
    <property type="match status" value="1"/>
</dbReference>
<keyword evidence="1 3" id="KW-0378">Hydrolase</keyword>
<sequence length="255" mass="27641">METMKKSPFVCFQGEAPFDPEKPSLLFIHGAGLNGRFWKLQMEGLNSSANCFAITLPGREASQLPACTSVAEQAAHISEFLNHMEIKKPFLCGISMGGAIVLTLLANNPSGFSGGIIINSGARLRVNPGIFEMLEKDFKNFRNLQIQLSISPSTPADTVKPLLDAASTDNPETICKDFRACDGFDIMERLHRITAPVLILTASDDQLSPVKYGHYLKEHIPGSLMECIEGAGHLSPLETPLAVNQAILNFISSPA</sequence>
<evidence type="ECO:0000259" key="2">
    <source>
        <dbReference type="Pfam" id="PF12697"/>
    </source>
</evidence>
<accession>A0A5S5MDP1</accession>
<comment type="caution">
    <text evidence="3">The sequence shown here is derived from an EMBL/GenBank/DDBJ whole genome shotgun (WGS) entry which is preliminary data.</text>
</comment>
<protein>
    <submittedName>
        <fullName evidence="3">Alpha/beta hydrolase</fullName>
    </submittedName>
</protein>
<gene>
    <name evidence="3" type="ORF">FIM25_13325</name>
</gene>
<dbReference type="InterPro" id="IPR050266">
    <property type="entry name" value="AB_hydrolase_sf"/>
</dbReference>
<proteinExistence type="predicted"/>
<dbReference type="InterPro" id="IPR000073">
    <property type="entry name" value="AB_hydrolase_1"/>
</dbReference>
<name>A0A5S5MDP1_9BACT</name>
<dbReference type="Proteomes" id="UP000321899">
    <property type="component" value="Unassembled WGS sequence"/>
</dbReference>
<evidence type="ECO:0000313" key="4">
    <source>
        <dbReference type="Proteomes" id="UP000321899"/>
    </source>
</evidence>
<evidence type="ECO:0000313" key="3">
    <source>
        <dbReference type="EMBL" id="TYT73821.1"/>
    </source>
</evidence>
<feature type="domain" description="AB hydrolase-1" evidence="2">
    <location>
        <begin position="25"/>
        <end position="245"/>
    </location>
</feature>
<reference evidence="3 4" key="1">
    <citation type="submission" date="2019-06" db="EMBL/GenBank/DDBJ databases">
        <title>Desulfobotulus mexicanus sp. nov., a novel sulfate-reducing bacterium isolated from the sediment of an alkaline crater lake in Mexico.</title>
        <authorList>
            <person name="Hirschler-Rea A."/>
        </authorList>
    </citation>
    <scope>NUCLEOTIDE SEQUENCE [LARGE SCALE GENOMIC DNA]</scope>
    <source>
        <strain evidence="3 4">PAR22N</strain>
    </source>
</reference>
<dbReference type="Pfam" id="PF12697">
    <property type="entry name" value="Abhydrolase_6"/>
    <property type="match status" value="1"/>
</dbReference>
<dbReference type="GO" id="GO:0016020">
    <property type="term" value="C:membrane"/>
    <property type="evidence" value="ECO:0007669"/>
    <property type="project" value="TreeGrafter"/>
</dbReference>
<dbReference type="EMBL" id="VDMB01000020">
    <property type="protein sequence ID" value="TYT73821.1"/>
    <property type="molecule type" value="Genomic_DNA"/>
</dbReference>